<dbReference type="Pfam" id="PF02518">
    <property type="entry name" value="HATPase_c"/>
    <property type="match status" value="1"/>
</dbReference>
<evidence type="ECO:0000256" key="8">
    <source>
        <dbReference type="ARBA" id="ARBA00022741"/>
    </source>
</evidence>
<dbReference type="GO" id="GO:0005524">
    <property type="term" value="F:ATP binding"/>
    <property type="evidence" value="ECO:0007669"/>
    <property type="project" value="UniProtKB-KW"/>
</dbReference>
<feature type="domain" description="HAMP" evidence="16">
    <location>
        <begin position="171"/>
        <end position="223"/>
    </location>
</feature>
<accession>A0AAX2J7M1</accession>
<evidence type="ECO:0000313" key="18">
    <source>
        <dbReference type="Proteomes" id="UP000249008"/>
    </source>
</evidence>
<dbReference type="GO" id="GO:0005886">
    <property type="term" value="C:plasma membrane"/>
    <property type="evidence" value="ECO:0007669"/>
    <property type="project" value="UniProtKB-SubCell"/>
</dbReference>
<dbReference type="Proteomes" id="UP000249008">
    <property type="component" value="Chromosome 1"/>
</dbReference>
<evidence type="ECO:0000256" key="1">
    <source>
        <dbReference type="ARBA" id="ARBA00000085"/>
    </source>
</evidence>
<dbReference type="InterPro" id="IPR005467">
    <property type="entry name" value="His_kinase_dom"/>
</dbReference>
<evidence type="ECO:0000259" key="15">
    <source>
        <dbReference type="PROSITE" id="PS50109"/>
    </source>
</evidence>
<evidence type="ECO:0000256" key="13">
    <source>
        <dbReference type="ARBA" id="ARBA00023136"/>
    </source>
</evidence>
<dbReference type="Pfam" id="PF00672">
    <property type="entry name" value="HAMP"/>
    <property type="match status" value="1"/>
</dbReference>
<dbReference type="PROSITE" id="PS50109">
    <property type="entry name" value="HIS_KIN"/>
    <property type="match status" value="1"/>
</dbReference>
<dbReference type="InterPro" id="IPR050398">
    <property type="entry name" value="HssS/ArlS-like"/>
</dbReference>
<comment type="catalytic activity">
    <reaction evidence="1">
        <text>ATP + protein L-histidine = ADP + protein N-phospho-L-histidine.</text>
        <dbReference type="EC" id="2.7.13.3"/>
    </reaction>
</comment>
<sequence>MKIKINFFQKIFIFSVFIVIFTVLTGYILNIFFLDDFYVYRKKEKMMEAVEISKSLLNNEEVFKEYVEDLRDKEGIDISVFKKNGMHKMRGRREDMHNNDAPPTGFSVTSISKTNIKLLIYNEVLPDGRILALRTSLSVMSAHKHEMYVFNFITTVTSVLLSMLIGRVFSKQITKNIKKLNRVAGKISILDFSEKADVDSGDEIEELSQSIDKMSANLSLSIENLKAFASNASHELRTPITVISTYAQALINGIVKTDQEKSQYYKAIAKESMDMNELVGNLLTISRLSSPGIKLEMNETNILNILKQSIEKYEMLELEKDIEWDIKLKEQKIFCDIKIFKIALDNIVQNALKYSKENDIISIYETDGKICIENSVDGEGTGEISKLWEPFSRGDNANELSIDGNGLGLSIVKKIMELNKINCGIDLKDKKFTFWFDILRS</sequence>
<feature type="domain" description="Histidine kinase" evidence="15">
    <location>
        <begin position="231"/>
        <end position="424"/>
    </location>
</feature>
<evidence type="ECO:0000256" key="9">
    <source>
        <dbReference type="ARBA" id="ARBA00022777"/>
    </source>
</evidence>
<dbReference type="CDD" id="cd06225">
    <property type="entry name" value="HAMP"/>
    <property type="match status" value="1"/>
</dbReference>
<dbReference type="GO" id="GO:0000155">
    <property type="term" value="F:phosphorelay sensor kinase activity"/>
    <property type="evidence" value="ECO:0007669"/>
    <property type="project" value="InterPro"/>
</dbReference>
<reference evidence="17 18" key="1">
    <citation type="submission" date="2018-06" db="EMBL/GenBank/DDBJ databases">
        <authorList>
            <consortium name="Pathogen Informatics"/>
            <person name="Doyle S."/>
        </authorList>
    </citation>
    <scope>NUCLEOTIDE SEQUENCE [LARGE SCALE GENOMIC DNA]</scope>
    <source>
        <strain evidence="17 18">NCTC12112</strain>
    </source>
</reference>
<dbReference type="KEGG" id="ful:C4N20_09810"/>
<dbReference type="AlphaFoldDB" id="A0AAX2J7M1"/>
<evidence type="ECO:0000256" key="11">
    <source>
        <dbReference type="ARBA" id="ARBA00022989"/>
    </source>
</evidence>
<keyword evidence="6 17" id="KW-0808">Transferase</keyword>
<evidence type="ECO:0000256" key="6">
    <source>
        <dbReference type="ARBA" id="ARBA00022679"/>
    </source>
</evidence>
<dbReference type="InterPro" id="IPR003594">
    <property type="entry name" value="HATPase_dom"/>
</dbReference>
<dbReference type="EMBL" id="LS483487">
    <property type="protein sequence ID" value="SQJ00160.1"/>
    <property type="molecule type" value="Genomic_DNA"/>
</dbReference>
<dbReference type="Gene3D" id="1.10.287.130">
    <property type="match status" value="1"/>
</dbReference>
<dbReference type="Gene3D" id="3.30.565.10">
    <property type="entry name" value="Histidine kinase-like ATPase, C-terminal domain"/>
    <property type="match status" value="1"/>
</dbReference>
<keyword evidence="12" id="KW-0902">Two-component regulatory system</keyword>
<feature type="transmembrane region" description="Helical" evidence="14">
    <location>
        <begin position="12"/>
        <end position="33"/>
    </location>
</feature>
<dbReference type="PROSITE" id="PS50885">
    <property type="entry name" value="HAMP"/>
    <property type="match status" value="1"/>
</dbReference>
<feature type="transmembrane region" description="Helical" evidence="14">
    <location>
        <begin position="148"/>
        <end position="169"/>
    </location>
</feature>
<evidence type="ECO:0000256" key="2">
    <source>
        <dbReference type="ARBA" id="ARBA00004651"/>
    </source>
</evidence>
<dbReference type="Pfam" id="PF00512">
    <property type="entry name" value="HisKA"/>
    <property type="match status" value="1"/>
</dbReference>
<keyword evidence="8" id="KW-0547">Nucleotide-binding</keyword>
<dbReference type="SMART" id="SM00304">
    <property type="entry name" value="HAMP"/>
    <property type="match status" value="1"/>
</dbReference>
<keyword evidence="7 14" id="KW-0812">Transmembrane</keyword>
<dbReference type="InterPro" id="IPR003660">
    <property type="entry name" value="HAMP_dom"/>
</dbReference>
<dbReference type="PANTHER" id="PTHR45528:SF1">
    <property type="entry name" value="SENSOR HISTIDINE KINASE CPXA"/>
    <property type="match status" value="1"/>
</dbReference>
<dbReference type="RefSeq" id="WP_005978337.1">
    <property type="nucleotide sequence ID" value="NZ_BAABXY010000001.1"/>
</dbReference>
<dbReference type="GeneID" id="78455106"/>
<gene>
    <name evidence="17" type="primary">yedV</name>
    <name evidence="17" type="ORF">NCTC12112_00515</name>
</gene>
<dbReference type="InterPro" id="IPR036890">
    <property type="entry name" value="HATPase_C_sf"/>
</dbReference>
<keyword evidence="5" id="KW-0597">Phosphoprotein</keyword>
<dbReference type="CDD" id="cd00075">
    <property type="entry name" value="HATPase"/>
    <property type="match status" value="1"/>
</dbReference>
<name>A0AAX2J7M1_9FUSO</name>
<protein>
    <recommendedName>
        <fullName evidence="3">histidine kinase</fullName>
        <ecNumber evidence="3">2.7.13.3</ecNumber>
    </recommendedName>
</protein>
<dbReference type="CDD" id="cd00082">
    <property type="entry name" value="HisKA"/>
    <property type="match status" value="1"/>
</dbReference>
<evidence type="ECO:0000256" key="5">
    <source>
        <dbReference type="ARBA" id="ARBA00022553"/>
    </source>
</evidence>
<evidence type="ECO:0000256" key="3">
    <source>
        <dbReference type="ARBA" id="ARBA00012438"/>
    </source>
</evidence>
<dbReference type="SMART" id="SM00387">
    <property type="entry name" value="HATPase_c"/>
    <property type="match status" value="1"/>
</dbReference>
<evidence type="ECO:0000313" key="17">
    <source>
        <dbReference type="EMBL" id="SQJ00160.1"/>
    </source>
</evidence>
<dbReference type="FunFam" id="1.10.287.130:FF:000001">
    <property type="entry name" value="Two-component sensor histidine kinase"/>
    <property type="match status" value="1"/>
</dbReference>
<comment type="subcellular location">
    <subcellularLocation>
        <location evidence="2">Cell membrane</location>
        <topology evidence="2">Multi-pass membrane protein</topology>
    </subcellularLocation>
</comment>
<keyword evidence="13 14" id="KW-0472">Membrane</keyword>
<dbReference type="SMART" id="SM00388">
    <property type="entry name" value="HisKA"/>
    <property type="match status" value="1"/>
</dbReference>
<dbReference type="SUPFAM" id="SSF47384">
    <property type="entry name" value="Homodimeric domain of signal transducing histidine kinase"/>
    <property type="match status" value="1"/>
</dbReference>
<dbReference type="EC" id="2.7.13.3" evidence="3"/>
<evidence type="ECO:0000256" key="4">
    <source>
        <dbReference type="ARBA" id="ARBA00022475"/>
    </source>
</evidence>
<dbReference type="InterPro" id="IPR003661">
    <property type="entry name" value="HisK_dim/P_dom"/>
</dbReference>
<dbReference type="SUPFAM" id="SSF158472">
    <property type="entry name" value="HAMP domain-like"/>
    <property type="match status" value="1"/>
</dbReference>
<evidence type="ECO:0000256" key="7">
    <source>
        <dbReference type="ARBA" id="ARBA00022692"/>
    </source>
</evidence>
<evidence type="ECO:0000259" key="16">
    <source>
        <dbReference type="PROSITE" id="PS50885"/>
    </source>
</evidence>
<organism evidence="17 18">
    <name type="scientific">Fusobacterium ulcerans</name>
    <dbReference type="NCBI Taxonomy" id="861"/>
    <lineage>
        <taxon>Bacteria</taxon>
        <taxon>Fusobacteriati</taxon>
        <taxon>Fusobacteriota</taxon>
        <taxon>Fusobacteriia</taxon>
        <taxon>Fusobacteriales</taxon>
        <taxon>Fusobacteriaceae</taxon>
        <taxon>Fusobacterium</taxon>
    </lineage>
</organism>
<keyword evidence="4" id="KW-1003">Cell membrane</keyword>
<keyword evidence="10" id="KW-0067">ATP-binding</keyword>
<keyword evidence="9 17" id="KW-0418">Kinase</keyword>
<proteinExistence type="predicted"/>
<evidence type="ECO:0000256" key="14">
    <source>
        <dbReference type="SAM" id="Phobius"/>
    </source>
</evidence>
<evidence type="ECO:0000256" key="12">
    <source>
        <dbReference type="ARBA" id="ARBA00023012"/>
    </source>
</evidence>
<dbReference type="Gene3D" id="6.10.340.10">
    <property type="match status" value="1"/>
</dbReference>
<dbReference type="SUPFAM" id="SSF55874">
    <property type="entry name" value="ATPase domain of HSP90 chaperone/DNA topoisomerase II/histidine kinase"/>
    <property type="match status" value="1"/>
</dbReference>
<dbReference type="PANTHER" id="PTHR45528">
    <property type="entry name" value="SENSOR HISTIDINE KINASE CPXA"/>
    <property type="match status" value="1"/>
</dbReference>
<evidence type="ECO:0000256" key="10">
    <source>
        <dbReference type="ARBA" id="ARBA00022840"/>
    </source>
</evidence>
<keyword evidence="11 14" id="KW-1133">Transmembrane helix</keyword>
<dbReference type="InterPro" id="IPR036097">
    <property type="entry name" value="HisK_dim/P_sf"/>
</dbReference>